<feature type="domain" description="POTRA" evidence="10">
    <location>
        <begin position="120"/>
        <end position="197"/>
    </location>
</feature>
<dbReference type="eggNOG" id="COG4775">
    <property type="taxonomic scope" value="Bacteria"/>
</dbReference>
<dbReference type="InterPro" id="IPR034746">
    <property type="entry name" value="POTRA"/>
</dbReference>
<dbReference type="PROSITE" id="PS51779">
    <property type="entry name" value="POTRA"/>
    <property type="match status" value="4"/>
</dbReference>
<dbReference type="PANTHER" id="PTHR12815:SF23">
    <property type="entry name" value="OUTER MEMBRANE PROTEIN ASSEMBLY FACTOR BAMA"/>
    <property type="match status" value="1"/>
</dbReference>
<evidence type="ECO:0000259" key="10">
    <source>
        <dbReference type="PROSITE" id="PS51779"/>
    </source>
</evidence>
<dbReference type="InterPro" id="IPR000184">
    <property type="entry name" value="Bac_surfAg_D15"/>
</dbReference>
<keyword evidence="2 8" id="KW-1134">Transmembrane beta strand</keyword>
<dbReference type="GO" id="GO:0009279">
    <property type="term" value="C:cell outer membrane"/>
    <property type="evidence" value="ECO:0007669"/>
    <property type="project" value="UniProtKB-SubCell"/>
</dbReference>
<feature type="domain" description="POTRA" evidence="10">
    <location>
        <begin position="373"/>
        <end position="447"/>
    </location>
</feature>
<dbReference type="HOGENOM" id="CLU_007664_1_2_5"/>
<reference evidence="11 12" key="1">
    <citation type="submission" date="2012-02" db="EMBL/GenBank/DDBJ databases">
        <title>Shotgun genome sequence of Phaeospirillum photometricum DSM 122.</title>
        <authorList>
            <person name="Duquesne K."/>
            <person name="Sturgis J."/>
        </authorList>
    </citation>
    <scope>NUCLEOTIDE SEQUENCE [LARGE SCALE GENOMIC DNA]</scope>
    <source>
        <strain evidence="12">DSM122</strain>
    </source>
</reference>
<protein>
    <recommendedName>
        <fullName evidence="8 9">Outer membrane protein assembly factor BamA</fullName>
    </recommendedName>
</protein>
<dbReference type="Pfam" id="PF07244">
    <property type="entry name" value="POTRA"/>
    <property type="match status" value="5"/>
</dbReference>
<evidence type="ECO:0000256" key="3">
    <source>
        <dbReference type="ARBA" id="ARBA00022692"/>
    </source>
</evidence>
<dbReference type="PIRSF" id="PIRSF006076">
    <property type="entry name" value="OM_assembly_OMP85"/>
    <property type="match status" value="1"/>
</dbReference>
<dbReference type="GO" id="GO:0043165">
    <property type="term" value="P:Gram-negative-bacterium-type cell outer membrane assembly"/>
    <property type="evidence" value="ECO:0007669"/>
    <property type="project" value="UniProtKB-UniRule"/>
</dbReference>
<comment type="function">
    <text evidence="8">Part of the outer membrane protein assembly complex, which is involved in assembly and insertion of beta-barrel proteins into the outer membrane.</text>
</comment>
<comment type="similarity">
    <text evidence="8">Belongs to the BamA family.</text>
</comment>
<dbReference type="Gene3D" id="2.40.160.50">
    <property type="entry name" value="membrane protein fhac: a member of the omp85/tpsb transporter family"/>
    <property type="match status" value="1"/>
</dbReference>
<dbReference type="STRING" id="1150469.RSPPHO_00153"/>
<evidence type="ECO:0000256" key="4">
    <source>
        <dbReference type="ARBA" id="ARBA00022729"/>
    </source>
</evidence>
<evidence type="ECO:0000313" key="11">
    <source>
        <dbReference type="EMBL" id="CCG06779.1"/>
    </source>
</evidence>
<keyword evidence="3 8" id="KW-0812">Transmembrane</keyword>
<evidence type="ECO:0000256" key="5">
    <source>
        <dbReference type="ARBA" id="ARBA00022737"/>
    </source>
</evidence>
<gene>
    <name evidence="8" type="primary">bamA</name>
    <name evidence="11" type="ORF">RSPPHO_00153</name>
</gene>
<dbReference type="InterPro" id="IPR023707">
    <property type="entry name" value="OM_assembly_BamA"/>
</dbReference>
<dbReference type="Proteomes" id="UP000033220">
    <property type="component" value="Chromosome DSM 122"/>
</dbReference>
<evidence type="ECO:0000256" key="2">
    <source>
        <dbReference type="ARBA" id="ARBA00022452"/>
    </source>
</evidence>
<dbReference type="NCBIfam" id="TIGR03303">
    <property type="entry name" value="OM_YaeT"/>
    <property type="match status" value="1"/>
</dbReference>
<keyword evidence="6 8" id="KW-0472">Membrane</keyword>
<comment type="subunit">
    <text evidence="8">Part of the Bam complex.</text>
</comment>
<comment type="subcellular location">
    <subcellularLocation>
        <location evidence="8">Cell outer membrane</location>
    </subcellularLocation>
    <subcellularLocation>
        <location evidence="1">Membrane</location>
    </subcellularLocation>
</comment>
<feature type="domain" description="POTRA" evidence="10">
    <location>
        <begin position="52"/>
        <end position="119"/>
    </location>
</feature>
<dbReference type="InterPro" id="IPR039910">
    <property type="entry name" value="D15-like"/>
</dbReference>
<evidence type="ECO:0000313" key="12">
    <source>
        <dbReference type="Proteomes" id="UP000033220"/>
    </source>
</evidence>
<keyword evidence="7 8" id="KW-0998">Cell outer membrane</keyword>
<dbReference type="Pfam" id="PF01103">
    <property type="entry name" value="Omp85"/>
    <property type="match status" value="1"/>
</dbReference>
<dbReference type="KEGG" id="rpm:RSPPHO_00153"/>
<dbReference type="InterPro" id="IPR010827">
    <property type="entry name" value="BamA/TamA_POTRA"/>
</dbReference>
<evidence type="ECO:0000256" key="8">
    <source>
        <dbReference type="HAMAP-Rule" id="MF_01430"/>
    </source>
</evidence>
<keyword evidence="12" id="KW-1185">Reference proteome</keyword>
<dbReference type="Gene3D" id="3.10.20.310">
    <property type="entry name" value="membrane protein fhac"/>
    <property type="match status" value="5"/>
</dbReference>
<dbReference type="HAMAP" id="MF_01430">
    <property type="entry name" value="OM_assembly_BamA"/>
    <property type="match status" value="1"/>
</dbReference>
<dbReference type="PANTHER" id="PTHR12815">
    <property type="entry name" value="SORTING AND ASSEMBLY MACHINERY SAMM50 PROTEIN FAMILY MEMBER"/>
    <property type="match status" value="1"/>
</dbReference>
<organism evidence="11 12">
    <name type="scientific">Pararhodospirillum photometricum DSM 122</name>
    <dbReference type="NCBI Taxonomy" id="1150469"/>
    <lineage>
        <taxon>Bacteria</taxon>
        <taxon>Pseudomonadati</taxon>
        <taxon>Pseudomonadota</taxon>
        <taxon>Alphaproteobacteria</taxon>
        <taxon>Rhodospirillales</taxon>
        <taxon>Rhodospirillaceae</taxon>
        <taxon>Pararhodospirillum</taxon>
    </lineage>
</organism>
<evidence type="ECO:0000256" key="9">
    <source>
        <dbReference type="NCBIfam" id="TIGR03303"/>
    </source>
</evidence>
<feature type="domain" description="POTRA" evidence="10">
    <location>
        <begin position="291"/>
        <end position="370"/>
    </location>
</feature>
<dbReference type="PATRIC" id="fig|1150469.3.peg.200"/>
<evidence type="ECO:0000256" key="1">
    <source>
        <dbReference type="ARBA" id="ARBA00004370"/>
    </source>
</evidence>
<name>H6SM96_PARPM</name>
<keyword evidence="5 8" id="KW-0677">Repeat</keyword>
<evidence type="ECO:0000256" key="7">
    <source>
        <dbReference type="ARBA" id="ARBA00023237"/>
    </source>
</evidence>
<dbReference type="AlphaFoldDB" id="H6SM96"/>
<dbReference type="GO" id="GO:0051205">
    <property type="term" value="P:protein insertion into membrane"/>
    <property type="evidence" value="ECO:0007669"/>
    <property type="project" value="UniProtKB-UniRule"/>
</dbReference>
<accession>H6SM96</accession>
<dbReference type="EMBL" id="HE663493">
    <property type="protein sequence ID" value="CCG06779.1"/>
    <property type="molecule type" value="Genomic_DNA"/>
</dbReference>
<proteinExistence type="inferred from homology"/>
<evidence type="ECO:0000256" key="6">
    <source>
        <dbReference type="ARBA" id="ARBA00023136"/>
    </source>
</evidence>
<keyword evidence="4 8" id="KW-0732">Signal</keyword>
<sequence length="788" mass="87758">MREAEKQIMGDAVTRITGWLGVLALGGAVALGPEAALAQTRAAAPTGGVSGVVVQRIVIEGTQRIESETVRTYLSLHEGEPYDPAKADRSLKELFETGLFSDVTMNQDAGVLTVKVVENPIINRIAFEGNRRIEQDALEKEIQLRPRVVYTRVKVQEDVQRILELYRRSGRYAVSVEPKIIQQEQNRVDLVFEINEGPSTTVKRIAFIGNQKYSDADLREVVETSESAWYRFLSSTDSYDPDRLNYDRELLRRYYLKHGYADFEVKSAVAELSPDKESFFLTFTVSEGERYRFGQINVETTLEALNPEVLRAELDLKAGDWYNADKVEKTVQKLTDKVGTLGYAFVDVRPRVERDPEARTIGMTFQIDEGPRVFVERIDINGNMRTHDEVIRREVSLAEGDAFNTAKLRRSRQNIQDLGYFEKVDVTNEPSPTAADRTVVKINVAEKSTGEVSFGVGWSSSVGALVEVGVRERNFLGRGQDLKASVSWAQRRSQVDISFTEPYFLDRRLKAGVDVYALERDLTDESSYDYRSIGTALRLGYNYNESWSHSFRYNAEYTDIIDVDDDASVYIRNQPDNTVVSLVGHTLTYDKRDSKLNPKDGYFVSLGNDIAGLGGTEYFVRSDLKAGYYAPLGDWLDWNPAWSLSVRGQAGYIVGLGKDVNINQRYNLGGSNLRGFAAAGASPRDSSTDDALGGNWVSTGTVEIGVPLGLPDDLGLSGRLFSDFGMIGRPDDFDSSLIDASTSPRLSFGGGVTWVSPVGPIAIDVGFPVVKKSFDETELLRISFGSRF</sequence>